<evidence type="ECO:0000256" key="5">
    <source>
        <dbReference type="ARBA" id="ARBA00023002"/>
    </source>
</evidence>
<dbReference type="HAMAP" id="MF_00966">
    <property type="entry name" value="G6PD"/>
    <property type="match status" value="1"/>
</dbReference>
<dbReference type="InterPro" id="IPR022675">
    <property type="entry name" value="G6P_DH_C"/>
</dbReference>
<dbReference type="PRINTS" id="PR00079">
    <property type="entry name" value="G6PDHDRGNASE"/>
</dbReference>
<feature type="binding site" evidence="7">
    <location>
        <position position="178"/>
    </location>
    <ligand>
        <name>substrate</name>
    </ligand>
</feature>
<feature type="binding site" evidence="7">
    <location>
        <position position="231"/>
    </location>
    <ligand>
        <name>substrate</name>
    </ligand>
</feature>
<dbReference type="Proteomes" id="UP000630923">
    <property type="component" value="Unassembled WGS sequence"/>
</dbReference>
<dbReference type="SUPFAM" id="SSF51735">
    <property type="entry name" value="NAD(P)-binding Rossmann-fold domains"/>
    <property type="match status" value="1"/>
</dbReference>
<dbReference type="Gene3D" id="3.30.360.10">
    <property type="entry name" value="Dihydrodipicolinate Reductase, domain 2"/>
    <property type="match status" value="1"/>
</dbReference>
<proteinExistence type="inferred from homology"/>
<comment type="caution">
    <text evidence="7">Lacks conserved residue(s) required for the propagation of feature annotation.</text>
</comment>
<evidence type="ECO:0000256" key="1">
    <source>
        <dbReference type="ARBA" id="ARBA00004937"/>
    </source>
</evidence>
<dbReference type="NCBIfam" id="TIGR00871">
    <property type="entry name" value="zwf"/>
    <property type="match status" value="1"/>
</dbReference>
<dbReference type="PIRSF" id="PIRSF000110">
    <property type="entry name" value="G6PD"/>
    <property type="match status" value="1"/>
</dbReference>
<evidence type="ECO:0000259" key="8">
    <source>
        <dbReference type="Pfam" id="PF00479"/>
    </source>
</evidence>
<dbReference type="PANTHER" id="PTHR23429:SF0">
    <property type="entry name" value="GLUCOSE-6-PHOSPHATE 1-DEHYDROGENASE"/>
    <property type="match status" value="1"/>
</dbReference>
<feature type="binding site" evidence="7">
    <location>
        <position position="144"/>
    </location>
    <ligand>
        <name>NADP(+)</name>
        <dbReference type="ChEBI" id="CHEBI:58349"/>
    </ligand>
</feature>
<dbReference type="GO" id="GO:0009051">
    <property type="term" value="P:pentose-phosphate shunt, oxidative branch"/>
    <property type="evidence" value="ECO:0007669"/>
    <property type="project" value="TreeGrafter"/>
</dbReference>
<evidence type="ECO:0000256" key="2">
    <source>
        <dbReference type="ARBA" id="ARBA00009975"/>
    </source>
</evidence>
<dbReference type="EC" id="1.1.1.49" evidence="7"/>
<evidence type="ECO:0000259" key="9">
    <source>
        <dbReference type="Pfam" id="PF02781"/>
    </source>
</evidence>
<feature type="binding site" evidence="7">
    <location>
        <begin position="87"/>
        <end position="88"/>
    </location>
    <ligand>
        <name>NADP(+)</name>
        <dbReference type="ChEBI" id="CHEBI:58349"/>
    </ligand>
</feature>
<evidence type="ECO:0000313" key="10">
    <source>
        <dbReference type="EMBL" id="GHF20886.1"/>
    </source>
</evidence>
<dbReference type="PANTHER" id="PTHR23429">
    <property type="entry name" value="GLUCOSE-6-PHOSPHATE 1-DEHYDROGENASE G6PD"/>
    <property type="match status" value="1"/>
</dbReference>
<sequence>MEMPFDLVIFGGFGDLSRKKLLPALYAGFVAGHLPPDTRIYLTSRKPLTETVPSFLQTVFDETIPACPVEVDTLNAFARQVIPIALDLSKAGDDWTGLQATLSVDHTRPLVHFLAVPPRVFTSTTDLLGQYALNTARARIVLEKPLGHDRESARAINDAVAKSFTEEQTFRIDHYLGKEAVQNLLALRFSNILFEELWNKNIVDHVQITIAEDQGVKGRAEFYEGIGAMRDMVQSHLLQLLCLVSMEAPATLDAASIREEKLKVLRCLKPLSGSDIDDNVVRGQYAAGAIKGQAVGAYTEDLRLEAPSRTETFVAIKAHIENWRWAGVPFYLRTGKRMTERFAEIIIQFKCVPHAPQKDWQPDLRPNKFVIRLQPEDHLALRFMVKHHGGVGDKLREVDMNLDENIHDGAVRLGPYLRLILDAAAGNQSLFVHRDEVGMAWQWVDRIVEHWDTDASGPVDYPAGTWGPYEAHDLLARDGRKWYRL</sequence>
<dbReference type="GO" id="GO:0005829">
    <property type="term" value="C:cytosol"/>
    <property type="evidence" value="ECO:0007669"/>
    <property type="project" value="TreeGrafter"/>
</dbReference>
<dbReference type="PROSITE" id="PS00069">
    <property type="entry name" value="G6P_DEHYDROGENASE"/>
    <property type="match status" value="1"/>
</dbReference>
<dbReference type="Gene3D" id="3.40.50.720">
    <property type="entry name" value="NAD(P)-binding Rossmann-like Domain"/>
    <property type="match status" value="1"/>
</dbReference>
<dbReference type="EMBL" id="BNCI01000001">
    <property type="protein sequence ID" value="GHF20886.1"/>
    <property type="molecule type" value="Genomic_DNA"/>
</dbReference>
<dbReference type="InterPro" id="IPR036291">
    <property type="entry name" value="NAD(P)-bd_dom_sf"/>
</dbReference>
<dbReference type="InterPro" id="IPR022674">
    <property type="entry name" value="G6P_DH_NAD-bd"/>
</dbReference>
<comment type="catalytic activity">
    <reaction evidence="7">
        <text>D-glucose 6-phosphate + NADP(+) = 6-phospho-D-glucono-1,5-lactone + NADPH + H(+)</text>
        <dbReference type="Rhea" id="RHEA:15841"/>
        <dbReference type="ChEBI" id="CHEBI:15378"/>
        <dbReference type="ChEBI" id="CHEBI:57783"/>
        <dbReference type="ChEBI" id="CHEBI:57955"/>
        <dbReference type="ChEBI" id="CHEBI:58349"/>
        <dbReference type="ChEBI" id="CHEBI:61548"/>
        <dbReference type="EC" id="1.1.1.49"/>
    </reaction>
</comment>
<reference evidence="10" key="2">
    <citation type="submission" date="2020-09" db="EMBL/GenBank/DDBJ databases">
        <authorList>
            <person name="Sun Q."/>
            <person name="Kim S."/>
        </authorList>
    </citation>
    <scope>NUCLEOTIDE SEQUENCE</scope>
    <source>
        <strain evidence="10">KCTC 42590</strain>
    </source>
</reference>
<comment type="function">
    <text evidence="7">Catalyzes the oxidation of glucose 6-phosphate to 6-phosphogluconolactone.</text>
</comment>
<gene>
    <name evidence="7 10" type="primary">zwf</name>
    <name evidence="10" type="ORF">GCM10017044_14750</name>
</gene>
<dbReference type="AlphaFoldDB" id="A0A919AQN1"/>
<dbReference type="Pfam" id="PF00479">
    <property type="entry name" value="G6PD_N"/>
    <property type="match status" value="1"/>
</dbReference>
<feature type="domain" description="Glucose-6-phosphate dehydrogenase NAD-binding" evidence="8">
    <location>
        <begin position="8"/>
        <end position="183"/>
    </location>
</feature>
<dbReference type="InterPro" id="IPR001282">
    <property type="entry name" value="G6P_DH"/>
</dbReference>
<feature type="domain" description="Glucose-6-phosphate dehydrogenase C-terminal" evidence="9">
    <location>
        <begin position="185"/>
        <end position="482"/>
    </location>
</feature>
<feature type="binding site" evidence="7">
    <location>
        <position position="336"/>
    </location>
    <ligand>
        <name>substrate</name>
    </ligand>
</feature>
<comment type="caution">
    <text evidence="10">The sequence shown here is derived from an EMBL/GenBank/DDBJ whole genome shotgun (WGS) entry which is preliminary data.</text>
</comment>
<dbReference type="GO" id="GO:0004345">
    <property type="term" value="F:glucose-6-phosphate dehydrogenase activity"/>
    <property type="evidence" value="ECO:0007669"/>
    <property type="project" value="UniProtKB-UniRule"/>
</dbReference>
<keyword evidence="5 7" id="KW-0560">Oxidoreductase</keyword>
<comment type="similarity">
    <text evidence="2 7">Belongs to the glucose-6-phosphate dehydrogenase family.</text>
</comment>
<dbReference type="SUPFAM" id="SSF55347">
    <property type="entry name" value="Glyceraldehyde-3-phosphate dehydrogenase-like, C-terminal domain"/>
    <property type="match status" value="1"/>
</dbReference>
<evidence type="ECO:0000256" key="3">
    <source>
        <dbReference type="ARBA" id="ARBA00022526"/>
    </source>
</evidence>
<evidence type="ECO:0000256" key="7">
    <source>
        <dbReference type="HAMAP-Rule" id="MF_00966"/>
    </source>
</evidence>
<dbReference type="Pfam" id="PF02781">
    <property type="entry name" value="G6PD_C"/>
    <property type="match status" value="1"/>
</dbReference>
<dbReference type="GO" id="GO:0050661">
    <property type="term" value="F:NADP binding"/>
    <property type="evidence" value="ECO:0007669"/>
    <property type="project" value="UniProtKB-UniRule"/>
</dbReference>
<keyword evidence="3 7" id="KW-0313">Glucose metabolism</keyword>
<evidence type="ECO:0000256" key="6">
    <source>
        <dbReference type="ARBA" id="ARBA00023277"/>
    </source>
</evidence>
<feature type="binding site" evidence="7">
    <location>
        <position position="212"/>
    </location>
    <ligand>
        <name>substrate</name>
    </ligand>
</feature>
<organism evidence="10 11">
    <name type="scientific">Kordiimonas sediminis</name>
    <dbReference type="NCBI Taxonomy" id="1735581"/>
    <lineage>
        <taxon>Bacteria</taxon>
        <taxon>Pseudomonadati</taxon>
        <taxon>Pseudomonadota</taxon>
        <taxon>Alphaproteobacteria</taxon>
        <taxon>Kordiimonadales</taxon>
        <taxon>Kordiimonadaceae</taxon>
        <taxon>Kordiimonas</taxon>
    </lineage>
</organism>
<accession>A0A919AQN1</accession>
<keyword evidence="6 7" id="KW-0119">Carbohydrate metabolism</keyword>
<reference evidence="10" key="1">
    <citation type="journal article" date="2014" name="Int. J. Syst. Evol. Microbiol.">
        <title>Complete genome sequence of Corynebacterium casei LMG S-19264T (=DSM 44701T), isolated from a smear-ripened cheese.</title>
        <authorList>
            <consortium name="US DOE Joint Genome Institute (JGI-PGF)"/>
            <person name="Walter F."/>
            <person name="Albersmeier A."/>
            <person name="Kalinowski J."/>
            <person name="Ruckert C."/>
        </authorList>
    </citation>
    <scope>NUCLEOTIDE SEQUENCE</scope>
    <source>
        <strain evidence="10">KCTC 42590</strain>
    </source>
</reference>
<keyword evidence="4 7" id="KW-0521">NADP</keyword>
<evidence type="ECO:0000256" key="4">
    <source>
        <dbReference type="ARBA" id="ARBA00022857"/>
    </source>
</evidence>
<evidence type="ECO:0000313" key="11">
    <source>
        <dbReference type="Proteomes" id="UP000630923"/>
    </source>
</evidence>
<feature type="binding site" evidence="7">
    <location>
        <position position="45"/>
    </location>
    <ligand>
        <name>NADP(+)</name>
        <dbReference type="ChEBI" id="CHEBI:58349"/>
    </ligand>
</feature>
<dbReference type="InterPro" id="IPR019796">
    <property type="entry name" value="G6P_DH_AS"/>
</dbReference>
<keyword evidence="11" id="KW-1185">Reference proteome</keyword>
<feature type="binding site" evidence="7">
    <location>
        <position position="174"/>
    </location>
    <ligand>
        <name>substrate</name>
    </ligand>
</feature>
<name>A0A919AQN1_9PROT</name>
<protein>
    <recommendedName>
        <fullName evidence="7">Glucose-6-phosphate 1-dehydrogenase</fullName>
        <shortName evidence="7">G6PD</shortName>
        <ecNumber evidence="7">1.1.1.49</ecNumber>
    </recommendedName>
</protein>
<feature type="active site" description="Proton acceptor" evidence="7">
    <location>
        <position position="236"/>
    </location>
</feature>
<comment type="pathway">
    <text evidence="1 7">Carbohydrate degradation; pentose phosphate pathway; D-ribulose 5-phosphate from D-glucose 6-phosphate (oxidative stage): step 1/3.</text>
</comment>
<dbReference type="GO" id="GO:0006006">
    <property type="term" value="P:glucose metabolic process"/>
    <property type="evidence" value="ECO:0007669"/>
    <property type="project" value="UniProtKB-KW"/>
</dbReference>